<keyword evidence="5" id="KW-0843">Virulence</keyword>
<dbReference type="InterPro" id="IPR006530">
    <property type="entry name" value="YD"/>
</dbReference>
<dbReference type="Pfam" id="PF25023">
    <property type="entry name" value="TEN_YD-shell"/>
    <property type="match status" value="2"/>
</dbReference>
<comment type="subcellular location">
    <subcellularLocation>
        <location evidence="1">Secreted</location>
    </subcellularLocation>
</comment>
<evidence type="ECO:0000256" key="4">
    <source>
        <dbReference type="ARBA" id="ARBA00022737"/>
    </source>
</evidence>
<dbReference type="NCBIfam" id="TIGR01643">
    <property type="entry name" value="YD_repeat_2x"/>
    <property type="match status" value="3"/>
</dbReference>
<feature type="domain" description="Teneurin-like YD-shell" evidence="8">
    <location>
        <begin position="1744"/>
        <end position="1836"/>
    </location>
</feature>
<dbReference type="Pfam" id="PF03534">
    <property type="entry name" value="SpvB"/>
    <property type="match status" value="1"/>
</dbReference>
<dbReference type="Pfam" id="PF13517">
    <property type="entry name" value="FG-GAP_3"/>
    <property type="match status" value="1"/>
</dbReference>
<name>A0ABX0VIJ8_9HYPH</name>
<keyword evidence="10" id="KW-1185">Reference proteome</keyword>
<dbReference type="InterPro" id="IPR022385">
    <property type="entry name" value="Rhs_assc_core"/>
</dbReference>
<dbReference type="Gene3D" id="2.130.10.130">
    <property type="entry name" value="Integrin alpha, N-terminal"/>
    <property type="match status" value="1"/>
</dbReference>
<dbReference type="InterPro" id="IPR013517">
    <property type="entry name" value="FG-GAP"/>
</dbReference>
<evidence type="ECO:0008006" key="11">
    <source>
        <dbReference type="Google" id="ProtNLM"/>
    </source>
</evidence>
<dbReference type="InterPro" id="IPR050708">
    <property type="entry name" value="T6SS_VgrG/RHS"/>
</dbReference>
<dbReference type="InterPro" id="IPR028994">
    <property type="entry name" value="Integrin_alpha_N"/>
</dbReference>
<dbReference type="InterPro" id="IPR056823">
    <property type="entry name" value="TEN-like_YD-shell"/>
</dbReference>
<evidence type="ECO:0000259" key="7">
    <source>
        <dbReference type="Pfam" id="PF12256"/>
    </source>
</evidence>
<feature type="non-terminal residue" evidence="9">
    <location>
        <position position="1838"/>
    </location>
</feature>
<dbReference type="InterPro" id="IPR003284">
    <property type="entry name" value="Sal_SpvB"/>
</dbReference>
<sequence length="1838" mass="197831">MEYALVAWVRGRLVRLLRLSLVSGLVTALVLPPVAPAFAEAAAPAPVTAAPVSGGERTTVPADVASGGAAESASLDWDRSQAPDPASQAGVDPRAAEAAKAAETASDGKARGTLAADPAPANEMKGEVDSKASLIPDVPFNGSYTHAIPIEVPAYHGLEPKLRLVYDSNRGLTAGRPLAGWVGTGWSLEGFSTIQRIAARGGAPRFDSDDRWSLDGEELAPCTPGMVSPGCKGGTHVTRVESYRRIKYDAASNTWQVTARDGTVYTYKSSGALGVDHPPTPANDAFLNHYLYVLVSAKDTHGNEVEYAYDCDTAAICYPTKISYNGTTISPYRELKPDRMTVATGASLEEVAYRVQSIRIRTGGREVRAYGLAYQQAAGTGSSLLKWVREYGNDVEFSAAGAITGGNGLAPTTFTYSAAGTVAFTSAALPDDMTRDPSLRAMDVDGDGRSDLVSLCTGEPTCGPFALRVSRWDGTKLGAPVAMRGMAPSLRERRERDVWLVGDFDGTGKQQLLHAYLWQRPEPGGDNGDAFSLQWEATIYRINTDAKTYTTATWAIWSGRALDPTPEGAPVAADFDGDGRTDVMFNGRLYLSNGTTGAAKDLIFGEPCGTQNVGWVKVGDFNGDGKADIACLEFASYRRGVGLFLSTGSGFVKAGFTPLPAAIPNMTVKPGDVLVGDFNGDGKSDLALVVQNPGSFTSSTWVLLSDGKTFSAKQWNAATNYDQYGIAVGDFDGDGRTDLYVPNGPTGVFLLARAGTFQWQSGPSFAGYSAKIAADFNGDGKADLFDATTVIVPATTKRLQFSTGGIPHLMTSVKNVWGGTTTIEYGSSTQARDTDPTAKPSRMPFVLQTVKKLTQDDGRGSPKSETSFLYAGGKWHPGERRFLGFRTAKVTLPCTLEEKDCPVHLYTFHQDLAAAGRLAKKEIKIGSTIWRSVEEKYTGNAGTVPYRAQNTMTIVKETFGKAERLHTVMRDFDEYNNLVKLTDLGRDDVSGDERVSVWVYRPNTGRYIVNKPASETVYGSTSSTATPLARTLYDYDDNASNATPPSKGDLTQVRRWLDTLGSPEDNASYVRRRSDYDRYGNQIAATDEVGGITRTTYDDVYHLYPVKVVDALGQATSATYDKVCGKPLTRVDLNGQTTTYESDRFCRPLRVTTPGGAVTRYQYYPLGVPATQGTVVYTPSADGKGEQWTRQYLDGLGRVYRTSAKGPAGRTIQSETEYNKRGQVYRTSRPYYAGEGVYWTTFAYDGLDRRLKQTHPDRAVVATAYGASTERLGYDAVRTTDELGRVTLVDRDVRGSVLRRERASGKPEASAVTLAYDGLGRLKRLEDAAGNAWLYTYDSLSRRITERDPDRGLLTSTYDAAGRLTSQTDAKGQRTALTYDALGRVCTKDAAGLVTTYAYTLAAGAAGSPCAEPARAGAFNAGQLTRLSNASAAIAYDYDQDGRRTRETYGVDGRSYVVETLYDLGGRVIGRSYPDGDKIGEARGYWIYDGAGRLFSMPNAVTSTAYDASGQPLVTVYASGAVTTRTYSPQRGWLTRTATANPVSPLSVTYTRDAAGRITSSTNTAAPADVWAYAYNARDELTTATVSGPVSKTFSYTYDAIGNLLSNDGTTYVYPAAKAARPHAPTKVGTSDYAYDANGNLTSGGGRSYTWDQENRPTRIEMASGAMSAFVYAPDGTRLKKVVTTGIGAGAKTETTLTLGADIEIRLGTASAPTPLTEWQKYPHPEVRKIGLGVLPKVAVLHKDHLSSVRAISNRSGTIDKTTLYTPYGAPLITTGPDKEAKAFIGERLDDDTGLIYLNARYYDPALGRFISPDTLDPTKPGVGTNRYAYSFNDPVNL</sequence>
<dbReference type="Pfam" id="PF05593">
    <property type="entry name" value="RHS_repeat"/>
    <property type="match status" value="2"/>
</dbReference>
<accession>A0ABX0VIJ8</accession>
<feature type="region of interest" description="Disordered" evidence="6">
    <location>
        <begin position="49"/>
        <end position="127"/>
    </location>
</feature>
<dbReference type="InterPro" id="IPR022045">
    <property type="entry name" value="TcdB_toxin_mid/N"/>
</dbReference>
<dbReference type="NCBIfam" id="TIGR03696">
    <property type="entry name" value="Rhs_assc_core"/>
    <property type="match status" value="1"/>
</dbReference>
<dbReference type="Gene3D" id="2.180.10.10">
    <property type="entry name" value="RHS repeat-associated core"/>
    <property type="match status" value="2"/>
</dbReference>
<comment type="caution">
    <text evidence="9">The sequence shown here is derived from an EMBL/GenBank/DDBJ whole genome shotgun (WGS) entry which is preliminary data.</text>
</comment>
<feature type="domain" description="Insecticide toxin TcdB middle/N-terminal" evidence="7">
    <location>
        <begin position="773"/>
        <end position="899"/>
    </location>
</feature>
<keyword evidence="4" id="KW-0677">Repeat</keyword>
<evidence type="ECO:0000259" key="8">
    <source>
        <dbReference type="Pfam" id="PF25023"/>
    </source>
</evidence>
<evidence type="ECO:0000256" key="3">
    <source>
        <dbReference type="ARBA" id="ARBA00022729"/>
    </source>
</evidence>
<evidence type="ECO:0000256" key="6">
    <source>
        <dbReference type="SAM" id="MobiDB-lite"/>
    </source>
</evidence>
<dbReference type="Pfam" id="PF12256">
    <property type="entry name" value="TcdB_toxin_midN"/>
    <property type="match status" value="1"/>
</dbReference>
<dbReference type="PANTHER" id="PTHR32305">
    <property type="match status" value="1"/>
</dbReference>
<gene>
    <name evidence="9" type="ORF">HB375_17890</name>
</gene>
<dbReference type="Proteomes" id="UP000707352">
    <property type="component" value="Unassembled WGS sequence"/>
</dbReference>
<evidence type="ECO:0000313" key="10">
    <source>
        <dbReference type="Proteomes" id="UP000707352"/>
    </source>
</evidence>
<protein>
    <recommendedName>
        <fullName evidence="11">RHS repeat-associated core domain-containing protein</fullName>
    </recommendedName>
</protein>
<dbReference type="Gene3D" id="2.40.128.340">
    <property type="match status" value="1"/>
</dbReference>
<evidence type="ECO:0000256" key="5">
    <source>
        <dbReference type="ARBA" id="ARBA00023026"/>
    </source>
</evidence>
<dbReference type="RefSeq" id="WP_167674458.1">
    <property type="nucleotide sequence ID" value="NZ_JAATJS010000012.1"/>
</dbReference>
<organism evidence="9 10">
    <name type="scientific">Microvirga terricola</name>
    <dbReference type="NCBI Taxonomy" id="2719797"/>
    <lineage>
        <taxon>Bacteria</taxon>
        <taxon>Pseudomonadati</taxon>
        <taxon>Pseudomonadota</taxon>
        <taxon>Alphaproteobacteria</taxon>
        <taxon>Hyphomicrobiales</taxon>
        <taxon>Methylobacteriaceae</taxon>
        <taxon>Microvirga</taxon>
    </lineage>
</organism>
<evidence type="ECO:0000256" key="1">
    <source>
        <dbReference type="ARBA" id="ARBA00004613"/>
    </source>
</evidence>
<feature type="domain" description="Teneurin-like YD-shell" evidence="8">
    <location>
        <begin position="1545"/>
        <end position="1653"/>
    </location>
</feature>
<dbReference type="EMBL" id="JAATJS010000012">
    <property type="protein sequence ID" value="NIX78462.1"/>
    <property type="molecule type" value="Genomic_DNA"/>
</dbReference>
<feature type="compositionally biased region" description="Low complexity" evidence="6">
    <location>
        <begin position="96"/>
        <end position="105"/>
    </location>
</feature>
<evidence type="ECO:0000313" key="9">
    <source>
        <dbReference type="EMBL" id="NIX78462.1"/>
    </source>
</evidence>
<dbReference type="PANTHER" id="PTHR32305:SF15">
    <property type="entry name" value="PROTEIN RHSA-RELATED"/>
    <property type="match status" value="1"/>
</dbReference>
<reference evidence="9 10" key="1">
    <citation type="submission" date="2020-03" db="EMBL/GenBank/DDBJ databases">
        <title>The genome sequence of Microvirga sp. c23x22.</title>
        <authorList>
            <person name="Zhang X."/>
        </authorList>
    </citation>
    <scope>NUCLEOTIDE SEQUENCE [LARGE SCALE GENOMIC DNA]</scope>
    <source>
        <strain evidence="10">c23x22</strain>
    </source>
</reference>
<keyword evidence="3" id="KW-0732">Signal</keyword>
<proteinExistence type="predicted"/>
<dbReference type="SUPFAM" id="SSF69318">
    <property type="entry name" value="Integrin alpha N-terminal domain"/>
    <property type="match status" value="1"/>
</dbReference>
<evidence type="ECO:0000256" key="2">
    <source>
        <dbReference type="ARBA" id="ARBA00022525"/>
    </source>
</evidence>
<keyword evidence="2" id="KW-0964">Secreted</keyword>
<dbReference type="InterPro" id="IPR031325">
    <property type="entry name" value="RHS_repeat"/>
</dbReference>